<comment type="caution">
    <text evidence="4">The sequence shown here is derived from an EMBL/GenBank/DDBJ whole genome shotgun (WGS) entry which is preliminary data.</text>
</comment>
<organism evidence="4 5">
    <name type="scientific">Ananas comosus</name>
    <name type="common">Pineapple</name>
    <name type="synonym">Ananas ananas</name>
    <dbReference type="NCBI Taxonomy" id="4615"/>
    <lineage>
        <taxon>Eukaryota</taxon>
        <taxon>Viridiplantae</taxon>
        <taxon>Streptophyta</taxon>
        <taxon>Embryophyta</taxon>
        <taxon>Tracheophyta</taxon>
        <taxon>Spermatophyta</taxon>
        <taxon>Magnoliopsida</taxon>
        <taxon>Liliopsida</taxon>
        <taxon>Poales</taxon>
        <taxon>Bromeliaceae</taxon>
        <taxon>Bromelioideae</taxon>
        <taxon>Ananas</taxon>
    </lineage>
</organism>
<dbReference type="AlphaFoldDB" id="A0A199W7K8"/>
<feature type="site" description="Interaction with phosphoserine on interacting protein" evidence="2">
    <location>
        <position position="57"/>
    </location>
</feature>
<accession>A0A199W7K8</accession>
<evidence type="ECO:0000259" key="3">
    <source>
        <dbReference type="SMART" id="SM00101"/>
    </source>
</evidence>
<dbReference type="Gene3D" id="1.20.190.20">
    <property type="entry name" value="14-3-3 domain"/>
    <property type="match status" value="1"/>
</dbReference>
<feature type="site" description="Interaction with phosphoserine on interacting protein" evidence="2">
    <location>
        <position position="130"/>
    </location>
</feature>
<dbReference type="InterPro" id="IPR023410">
    <property type="entry name" value="14-3-3_domain"/>
</dbReference>
<evidence type="ECO:0000256" key="2">
    <source>
        <dbReference type="PIRSR" id="PIRSR000868-1"/>
    </source>
</evidence>
<comment type="similarity">
    <text evidence="1">Belongs to the 14-3-3 family.</text>
</comment>
<dbReference type="PRINTS" id="PR00305">
    <property type="entry name" value="1433ZETA"/>
</dbReference>
<feature type="domain" description="14-3-3" evidence="3">
    <location>
        <begin position="4"/>
        <end position="245"/>
    </location>
</feature>
<dbReference type="SUPFAM" id="SSF48445">
    <property type="entry name" value="14-3-3 protein"/>
    <property type="match status" value="1"/>
</dbReference>
<evidence type="ECO:0000313" key="5">
    <source>
        <dbReference type="Proteomes" id="UP000092600"/>
    </source>
</evidence>
<reference evidence="4 5" key="1">
    <citation type="journal article" date="2016" name="DNA Res.">
        <title>The draft genome of MD-2 pineapple using hybrid error correction of long reads.</title>
        <authorList>
            <person name="Redwan R.M."/>
            <person name="Saidin A."/>
            <person name="Kumar S.V."/>
        </authorList>
    </citation>
    <scope>NUCLEOTIDE SEQUENCE [LARGE SCALE GENOMIC DNA]</scope>
    <source>
        <strain evidence="5">cv. MD2</strain>
        <tissue evidence="4">Leaf</tissue>
    </source>
</reference>
<dbReference type="PANTHER" id="PTHR18860">
    <property type="entry name" value="14-3-3 PROTEIN"/>
    <property type="match status" value="1"/>
</dbReference>
<sequence length="275" mass="31206">MASRERLVYIAKLAEKSGRHDDVVEAMKNVVKLSPELTVEERNLLSLGYKNALGSRRASWRILSLTEQTEEAKGNEQQVKRIRDFRQRVESDISRLCNDALTIVDEHILPSSSGAESSVFYHKLKGDYYRYLAEFKIGDERREAASQSLQAYQTATTTAEEDLLPADPIRMGLALNFSVFHYEIMNSPERARLLAKLTFDQGFSGLETLNKESNSDSKLILQLLRDNYELWTSEHSDNGVTKFEAGSSYGTPAARAGMLKMLICWFYLQVSSMKI</sequence>
<dbReference type="Pfam" id="PF00244">
    <property type="entry name" value="14-3-3"/>
    <property type="match status" value="1"/>
</dbReference>
<dbReference type="EMBL" id="LSRQ01000119">
    <property type="protein sequence ID" value="OAY85188.1"/>
    <property type="molecule type" value="Genomic_DNA"/>
</dbReference>
<dbReference type="Proteomes" id="UP000092600">
    <property type="component" value="Unassembled WGS sequence"/>
</dbReference>
<evidence type="ECO:0000256" key="1">
    <source>
        <dbReference type="ARBA" id="ARBA00006141"/>
    </source>
</evidence>
<dbReference type="InterPro" id="IPR036815">
    <property type="entry name" value="14-3-3_dom_sf"/>
</dbReference>
<proteinExistence type="inferred from homology"/>
<dbReference type="InterPro" id="IPR000308">
    <property type="entry name" value="14-3-3"/>
</dbReference>
<dbReference type="STRING" id="4615.A0A199W7K8"/>
<gene>
    <name evidence="4" type="ORF">ACMD2_12306</name>
</gene>
<dbReference type="SMART" id="SM00101">
    <property type="entry name" value="14_3_3"/>
    <property type="match status" value="1"/>
</dbReference>
<name>A0A199W7K8_ANACO</name>
<protein>
    <submittedName>
        <fullName evidence="4">14-3-3-like protein D</fullName>
    </submittedName>
</protein>
<dbReference type="CDD" id="cd08774">
    <property type="entry name" value="14-3-3"/>
    <property type="match status" value="1"/>
</dbReference>
<evidence type="ECO:0000313" key="4">
    <source>
        <dbReference type="EMBL" id="OAY85188.1"/>
    </source>
</evidence>
<dbReference type="PIRSF" id="PIRSF000868">
    <property type="entry name" value="14-3-3"/>
    <property type="match status" value="1"/>
</dbReference>